<evidence type="ECO:0000256" key="1">
    <source>
        <dbReference type="ARBA" id="ARBA00004141"/>
    </source>
</evidence>
<gene>
    <name evidence="6" type="ORF">CfE428DRAFT_2675</name>
</gene>
<dbReference type="EMBL" id="ABVL01000006">
    <property type="protein sequence ID" value="EDY20086.1"/>
    <property type="molecule type" value="Genomic_DNA"/>
</dbReference>
<accession>B4D174</accession>
<dbReference type="GO" id="GO:0016020">
    <property type="term" value="C:membrane"/>
    <property type="evidence" value="ECO:0007669"/>
    <property type="project" value="UniProtKB-SubCell"/>
</dbReference>
<keyword evidence="3 5" id="KW-1133">Transmembrane helix</keyword>
<feature type="transmembrane region" description="Helical" evidence="5">
    <location>
        <begin position="201"/>
        <end position="221"/>
    </location>
</feature>
<keyword evidence="4 5" id="KW-0472">Membrane</keyword>
<dbReference type="Proteomes" id="UP000005824">
    <property type="component" value="Unassembled WGS sequence"/>
</dbReference>
<feature type="transmembrane region" description="Helical" evidence="5">
    <location>
        <begin position="227"/>
        <end position="246"/>
    </location>
</feature>
<keyword evidence="2 5" id="KW-0812">Transmembrane</keyword>
<feature type="transmembrane region" description="Helical" evidence="5">
    <location>
        <begin position="7"/>
        <end position="26"/>
    </location>
</feature>
<dbReference type="InParanoid" id="B4D174"/>
<dbReference type="eggNOG" id="COG0382">
    <property type="taxonomic scope" value="Bacteria"/>
</dbReference>
<protein>
    <submittedName>
        <fullName evidence="6">UbiA prenyltransferase</fullName>
    </submittedName>
</protein>
<feature type="transmembrane region" description="Helical" evidence="5">
    <location>
        <begin position="128"/>
        <end position="147"/>
    </location>
</feature>
<dbReference type="InterPro" id="IPR000537">
    <property type="entry name" value="UbiA_prenyltransferase"/>
</dbReference>
<comment type="subcellular location">
    <subcellularLocation>
        <location evidence="1">Membrane</location>
        <topology evidence="1">Multi-pass membrane protein</topology>
    </subcellularLocation>
</comment>
<evidence type="ECO:0000256" key="2">
    <source>
        <dbReference type="ARBA" id="ARBA00022692"/>
    </source>
</evidence>
<evidence type="ECO:0000256" key="3">
    <source>
        <dbReference type="ARBA" id="ARBA00022989"/>
    </source>
</evidence>
<evidence type="ECO:0000313" key="6">
    <source>
        <dbReference type="EMBL" id="EDY20086.1"/>
    </source>
</evidence>
<feature type="transmembrane region" description="Helical" evidence="5">
    <location>
        <begin position="71"/>
        <end position="90"/>
    </location>
</feature>
<feature type="transmembrane region" description="Helical" evidence="5">
    <location>
        <begin position="96"/>
        <end position="116"/>
    </location>
</feature>
<proteinExistence type="predicted"/>
<feature type="transmembrane region" description="Helical" evidence="5">
    <location>
        <begin position="258"/>
        <end position="274"/>
    </location>
</feature>
<organism evidence="6 7">
    <name type="scientific">Chthoniobacter flavus Ellin428</name>
    <dbReference type="NCBI Taxonomy" id="497964"/>
    <lineage>
        <taxon>Bacteria</taxon>
        <taxon>Pseudomonadati</taxon>
        <taxon>Verrucomicrobiota</taxon>
        <taxon>Spartobacteria</taxon>
        <taxon>Chthoniobacterales</taxon>
        <taxon>Chthoniobacteraceae</taxon>
        <taxon>Chthoniobacter</taxon>
    </lineage>
</organism>
<keyword evidence="7" id="KW-1185">Reference proteome</keyword>
<comment type="caution">
    <text evidence="6">The sequence shown here is derived from an EMBL/GenBank/DDBJ whole genome shotgun (WGS) entry which is preliminary data.</text>
</comment>
<dbReference type="GO" id="GO:0016765">
    <property type="term" value="F:transferase activity, transferring alkyl or aryl (other than methyl) groups"/>
    <property type="evidence" value="ECO:0007669"/>
    <property type="project" value="InterPro"/>
</dbReference>
<sequence length="275" mass="30205">MLLHTLSIYGALGITAFGWAIGQLFNWEVGQWMPYWFCAALLVYNADRLRRDPADALNIPVREAAAARLRVLSYIVLITSGLVLLVLPIVRHDWLTLVLVLGGALVSLNYSIPLFGFRFKDVPLLKTFFAPTIVTASVLGLPFLHLGNGGTDLATLAVGSLRSWTFLMFNMILCDLRDRTGDEACGIRSLPVVLGERGTRWLLVALLVIIEALALGAWGLASDAHRAVWGVMCIIGPLYLGGMLFAARHPRSERFYEWIVEGMLFLPAIAVLIGG</sequence>
<dbReference type="AlphaFoldDB" id="B4D174"/>
<dbReference type="Pfam" id="PF01040">
    <property type="entry name" value="UbiA"/>
    <property type="match status" value="1"/>
</dbReference>
<dbReference type="STRING" id="497964.CfE428DRAFT_2675"/>
<evidence type="ECO:0000313" key="7">
    <source>
        <dbReference type="Proteomes" id="UP000005824"/>
    </source>
</evidence>
<evidence type="ECO:0000256" key="5">
    <source>
        <dbReference type="SAM" id="Phobius"/>
    </source>
</evidence>
<reference evidence="6 7" key="1">
    <citation type="journal article" date="2011" name="J. Bacteriol.">
        <title>Genome sequence of Chthoniobacter flavus Ellin428, an aerobic heterotrophic soil bacterium.</title>
        <authorList>
            <person name="Kant R."/>
            <person name="van Passel M.W."/>
            <person name="Palva A."/>
            <person name="Lucas S."/>
            <person name="Lapidus A."/>
            <person name="Glavina Del Rio T."/>
            <person name="Dalin E."/>
            <person name="Tice H."/>
            <person name="Bruce D."/>
            <person name="Goodwin L."/>
            <person name="Pitluck S."/>
            <person name="Larimer F.W."/>
            <person name="Land M.L."/>
            <person name="Hauser L."/>
            <person name="Sangwan P."/>
            <person name="de Vos W.M."/>
            <person name="Janssen P.H."/>
            <person name="Smidt H."/>
        </authorList>
    </citation>
    <scope>NUCLEOTIDE SEQUENCE [LARGE SCALE GENOMIC DNA]</scope>
    <source>
        <strain evidence="6 7">Ellin428</strain>
    </source>
</reference>
<name>B4D174_9BACT</name>
<keyword evidence="6" id="KW-0808">Transferase</keyword>
<evidence type="ECO:0000256" key="4">
    <source>
        <dbReference type="ARBA" id="ARBA00023136"/>
    </source>
</evidence>
<dbReference type="Gene3D" id="1.20.120.1780">
    <property type="entry name" value="UbiA prenyltransferase"/>
    <property type="match status" value="1"/>
</dbReference>